<proteinExistence type="predicted"/>
<dbReference type="InterPro" id="IPR029045">
    <property type="entry name" value="ClpP/crotonase-like_dom_sf"/>
</dbReference>
<dbReference type="EMBL" id="NFZT01000001">
    <property type="protein sequence ID" value="OWV34092.1"/>
    <property type="molecule type" value="Genomic_DNA"/>
</dbReference>
<dbReference type="Gene3D" id="3.90.226.10">
    <property type="entry name" value="2-enoyl-CoA Hydratase, Chain A, domain 1"/>
    <property type="match status" value="1"/>
</dbReference>
<name>A0A219B6T0_9SPHN</name>
<keyword evidence="1" id="KW-0732">Signal</keyword>
<evidence type="ECO:0008006" key="4">
    <source>
        <dbReference type="Google" id="ProtNLM"/>
    </source>
</evidence>
<gene>
    <name evidence="2" type="ORF">B5C34_11895</name>
</gene>
<reference evidence="3" key="1">
    <citation type="submission" date="2017-05" db="EMBL/GenBank/DDBJ databases">
        <authorList>
            <person name="Lin X."/>
        </authorList>
    </citation>
    <scope>NUCLEOTIDE SEQUENCE [LARGE SCALE GENOMIC DNA]</scope>
    <source>
        <strain evidence="3">JLT2012</strain>
    </source>
</reference>
<feature type="chain" id="PRO_5011990513" description="Clp protease" evidence="1">
    <location>
        <begin position="25"/>
        <end position="285"/>
    </location>
</feature>
<accession>A0A219B6T0</accession>
<feature type="signal peptide" evidence="1">
    <location>
        <begin position="1"/>
        <end position="24"/>
    </location>
</feature>
<evidence type="ECO:0000256" key="1">
    <source>
        <dbReference type="SAM" id="SignalP"/>
    </source>
</evidence>
<evidence type="ECO:0000313" key="3">
    <source>
        <dbReference type="Proteomes" id="UP000198462"/>
    </source>
</evidence>
<sequence>MLSLSLALLAILLLFGCGAPQAGAPPDVEWSCRYNGTTIGTGEYDGDALSEPPNLYIDGPIRYGLIEECSDELSKPFNTLYIKSGGGQTETSIQVAAIIRDREADVVVVDSCWSACAMIVLAAGKRVFVDKRDVLQLHHSAKALSRAAEGYEASWTEWIARQAHSVGEFLDEHDISPDVTTRPFDAMIPECIGSEIINSGSEAFESLGYRSQFAGTVLSASQMREWGYPLVGETARSLGELTEVRAGDVTPDERAQLQKARWLKTFEGIPQAPSPLPVCPPPHGL</sequence>
<keyword evidence="3" id="KW-1185">Reference proteome</keyword>
<dbReference type="Proteomes" id="UP000198462">
    <property type="component" value="Unassembled WGS sequence"/>
</dbReference>
<dbReference type="AlphaFoldDB" id="A0A219B6T0"/>
<evidence type="ECO:0000313" key="2">
    <source>
        <dbReference type="EMBL" id="OWV34092.1"/>
    </source>
</evidence>
<protein>
    <recommendedName>
        <fullName evidence="4">Clp protease</fullName>
    </recommendedName>
</protein>
<organism evidence="2 3">
    <name type="scientific">Pacificimonas flava</name>
    <dbReference type="NCBI Taxonomy" id="1234595"/>
    <lineage>
        <taxon>Bacteria</taxon>
        <taxon>Pseudomonadati</taxon>
        <taxon>Pseudomonadota</taxon>
        <taxon>Alphaproteobacteria</taxon>
        <taxon>Sphingomonadales</taxon>
        <taxon>Sphingosinicellaceae</taxon>
        <taxon>Pacificimonas</taxon>
    </lineage>
</organism>
<dbReference type="SUPFAM" id="SSF52096">
    <property type="entry name" value="ClpP/crotonase"/>
    <property type="match status" value="1"/>
</dbReference>
<comment type="caution">
    <text evidence="2">The sequence shown here is derived from an EMBL/GenBank/DDBJ whole genome shotgun (WGS) entry which is preliminary data.</text>
</comment>